<evidence type="ECO:0000256" key="1">
    <source>
        <dbReference type="SAM" id="MobiDB-lite"/>
    </source>
</evidence>
<feature type="compositionally biased region" description="Low complexity" evidence="1">
    <location>
        <begin position="15"/>
        <end position="32"/>
    </location>
</feature>
<name>A0A284RUQ4_ARMOS</name>
<accession>A0A284RUQ4</accession>
<organism evidence="2 3">
    <name type="scientific">Armillaria ostoyae</name>
    <name type="common">Armillaria root rot fungus</name>
    <dbReference type="NCBI Taxonomy" id="47428"/>
    <lineage>
        <taxon>Eukaryota</taxon>
        <taxon>Fungi</taxon>
        <taxon>Dikarya</taxon>
        <taxon>Basidiomycota</taxon>
        <taxon>Agaricomycotina</taxon>
        <taxon>Agaricomycetes</taxon>
        <taxon>Agaricomycetidae</taxon>
        <taxon>Agaricales</taxon>
        <taxon>Marasmiineae</taxon>
        <taxon>Physalacriaceae</taxon>
        <taxon>Armillaria</taxon>
    </lineage>
</organism>
<feature type="region of interest" description="Disordered" evidence="1">
    <location>
        <begin position="1"/>
        <end position="72"/>
    </location>
</feature>
<keyword evidence="3" id="KW-1185">Reference proteome</keyword>
<dbReference type="EMBL" id="FUEG01000017">
    <property type="protein sequence ID" value="SJL12470.1"/>
    <property type="molecule type" value="Genomic_DNA"/>
</dbReference>
<proteinExistence type="predicted"/>
<evidence type="ECO:0000313" key="3">
    <source>
        <dbReference type="Proteomes" id="UP000219338"/>
    </source>
</evidence>
<gene>
    <name evidence="2" type="ORF">ARMOST_15897</name>
</gene>
<reference evidence="3" key="1">
    <citation type="journal article" date="2017" name="Nat. Ecol. Evol.">
        <title>Genome expansion and lineage-specific genetic innovations in the forest pathogenic fungi Armillaria.</title>
        <authorList>
            <person name="Sipos G."/>
            <person name="Prasanna A.N."/>
            <person name="Walter M.C."/>
            <person name="O'Connor E."/>
            <person name="Balint B."/>
            <person name="Krizsan K."/>
            <person name="Kiss B."/>
            <person name="Hess J."/>
            <person name="Varga T."/>
            <person name="Slot J."/>
            <person name="Riley R."/>
            <person name="Boka B."/>
            <person name="Rigling D."/>
            <person name="Barry K."/>
            <person name="Lee J."/>
            <person name="Mihaltcheva S."/>
            <person name="LaButti K."/>
            <person name="Lipzen A."/>
            <person name="Waldron R."/>
            <person name="Moloney N.M."/>
            <person name="Sperisen C."/>
            <person name="Kredics L."/>
            <person name="Vagvoelgyi C."/>
            <person name="Patrignani A."/>
            <person name="Fitzpatrick D."/>
            <person name="Nagy I."/>
            <person name="Doyle S."/>
            <person name="Anderson J.B."/>
            <person name="Grigoriev I.V."/>
            <person name="Gueldener U."/>
            <person name="Muensterkoetter M."/>
            <person name="Nagy L.G."/>
        </authorList>
    </citation>
    <scope>NUCLEOTIDE SEQUENCE [LARGE SCALE GENOMIC DNA]</scope>
    <source>
        <strain evidence="3">C18/9</strain>
    </source>
</reference>
<protein>
    <submittedName>
        <fullName evidence="2">Uncharacterized protein</fullName>
    </submittedName>
</protein>
<evidence type="ECO:0000313" key="2">
    <source>
        <dbReference type="EMBL" id="SJL12470.1"/>
    </source>
</evidence>
<dbReference type="AlphaFoldDB" id="A0A284RUQ4"/>
<dbReference type="Proteomes" id="UP000219338">
    <property type="component" value="Unassembled WGS sequence"/>
</dbReference>
<sequence>MTLPTPSSTLHSRLHYSLPSSSLRRRTSSPVSNSADSSTTSLIGPPGKKDARNGDMKDETVSGDRGGSFGSLRGCAVQSWESFTTRVVKLAMGADPRATYAVCS</sequence>
<feature type="compositionally biased region" description="Basic and acidic residues" evidence="1">
    <location>
        <begin position="47"/>
        <end position="62"/>
    </location>
</feature>
<feature type="compositionally biased region" description="Polar residues" evidence="1">
    <location>
        <begin position="33"/>
        <end position="42"/>
    </location>
</feature>